<dbReference type="Pfam" id="PF05050">
    <property type="entry name" value="Methyltransf_21"/>
    <property type="match status" value="1"/>
</dbReference>
<dbReference type="InterPro" id="IPR052514">
    <property type="entry name" value="SAM-dependent_MTase"/>
</dbReference>
<sequence length="615" mass="66154">MTAVLERLRMPRVFHRIALGRALSAQETAFGESWLRHHPGWQLRLWTDADVPPLRNQQLFDAAPAGQKADILRYELLLAHGGVFIGTDMECLRSIEPLLGGVEVFCVREDGFRLGDGVLGAAPGSPLIAAVVDALPNSIAWRAGKPRDEQTGAELLTRVVAEQDALGTVTPAVFSSELFFPYHWTETPREGTAFPDAYAVCHWLSAFPAAPVAAEPPAAAPPSPTPAPAPAPAPAVDRIVVTVDPDLVETAAVVLAGAVEIAIGRPGMELALVVKGVPQVTEAVGDAMAGLLQQLAGGRDLPEIVVYSEPEGATLHATMRVAMSDDPAENARTLLGLQSAPAPTPVAEAPVRAGLRGTYIGNNRMLIETAYGSMLLAPADDYSLMPSLVTWGAIEGPLTKFLAMTIQPGQTFVDIGANIGYFTVLATQRTGLGGKVIAFEANPTTAGILRDNLAVNWLTEHNVVVHNQAAYSANTTIKFHASAKWVGDSSIQHRPDHVNRVDEVTSMEVPAVRLDDALRDAGVIDVLKIDIEGGEYHAFMGMMDLIRQRRIRRIVFEWNSLMLGADRGRFADLLRTIGKECGGRLHALSADIRPTPIDVSDLERVDFYPFAIIDF</sequence>
<dbReference type="EMBL" id="BSFP01000118">
    <property type="protein sequence ID" value="GLL07950.1"/>
    <property type="molecule type" value="Genomic_DNA"/>
</dbReference>
<dbReference type="AlphaFoldDB" id="A0A9W6KVJ2"/>
<dbReference type="Proteomes" id="UP001143480">
    <property type="component" value="Unassembled WGS sequence"/>
</dbReference>
<dbReference type="SUPFAM" id="SSF53448">
    <property type="entry name" value="Nucleotide-diphospho-sugar transferases"/>
    <property type="match status" value="1"/>
</dbReference>
<proteinExistence type="predicted"/>
<comment type="caution">
    <text evidence="2">The sequence shown here is derived from an EMBL/GenBank/DDBJ whole genome shotgun (WGS) entry which is preliminary data.</text>
</comment>
<dbReference type="Pfam" id="PF04488">
    <property type="entry name" value="Gly_transf_sug"/>
    <property type="match status" value="1"/>
</dbReference>
<accession>A0A9W6KVJ2</accession>
<gene>
    <name evidence="2" type="ORF">GCM10017581_097090</name>
</gene>
<dbReference type="NCBIfam" id="TIGR01444">
    <property type="entry name" value="fkbM_fam"/>
    <property type="match status" value="1"/>
</dbReference>
<organism evidence="2 3">
    <name type="scientific">Dactylosporangium matsuzakiense</name>
    <dbReference type="NCBI Taxonomy" id="53360"/>
    <lineage>
        <taxon>Bacteria</taxon>
        <taxon>Bacillati</taxon>
        <taxon>Actinomycetota</taxon>
        <taxon>Actinomycetes</taxon>
        <taxon>Micromonosporales</taxon>
        <taxon>Micromonosporaceae</taxon>
        <taxon>Dactylosporangium</taxon>
    </lineage>
</organism>
<evidence type="ECO:0000259" key="1">
    <source>
        <dbReference type="Pfam" id="PF05050"/>
    </source>
</evidence>
<reference evidence="2" key="2">
    <citation type="submission" date="2023-01" db="EMBL/GenBank/DDBJ databases">
        <authorList>
            <person name="Sun Q."/>
            <person name="Evtushenko L."/>
        </authorList>
    </citation>
    <scope>NUCLEOTIDE SEQUENCE</scope>
    <source>
        <strain evidence="2">VKM Ac-1321</strain>
    </source>
</reference>
<dbReference type="Gene3D" id="3.90.550.20">
    <property type="match status" value="1"/>
</dbReference>
<dbReference type="RefSeq" id="WP_261961149.1">
    <property type="nucleotide sequence ID" value="NZ_BAAAXA010000001.1"/>
</dbReference>
<reference evidence="2" key="1">
    <citation type="journal article" date="2014" name="Int. J. Syst. Evol. Microbiol.">
        <title>Complete genome sequence of Corynebacterium casei LMG S-19264T (=DSM 44701T), isolated from a smear-ripened cheese.</title>
        <authorList>
            <consortium name="US DOE Joint Genome Institute (JGI-PGF)"/>
            <person name="Walter F."/>
            <person name="Albersmeier A."/>
            <person name="Kalinowski J."/>
            <person name="Ruckert C."/>
        </authorList>
    </citation>
    <scope>NUCLEOTIDE SEQUENCE</scope>
    <source>
        <strain evidence="2">VKM Ac-1321</strain>
    </source>
</reference>
<dbReference type="InterPro" id="IPR007577">
    <property type="entry name" value="GlycoTrfase_DXD_sugar-bd_CS"/>
</dbReference>
<name>A0A9W6KVJ2_9ACTN</name>
<feature type="domain" description="Methyltransferase FkbM" evidence="1">
    <location>
        <begin position="414"/>
        <end position="584"/>
    </location>
</feature>
<keyword evidence="3" id="KW-1185">Reference proteome</keyword>
<dbReference type="Gene3D" id="3.40.50.150">
    <property type="entry name" value="Vaccinia Virus protein VP39"/>
    <property type="match status" value="1"/>
</dbReference>
<dbReference type="PANTHER" id="PTHR34203">
    <property type="entry name" value="METHYLTRANSFERASE, FKBM FAMILY PROTEIN"/>
    <property type="match status" value="1"/>
</dbReference>
<dbReference type="InterPro" id="IPR029044">
    <property type="entry name" value="Nucleotide-diphossugar_trans"/>
</dbReference>
<protein>
    <recommendedName>
        <fullName evidence="1">Methyltransferase FkbM domain-containing protein</fullName>
    </recommendedName>
</protein>
<dbReference type="InterPro" id="IPR029063">
    <property type="entry name" value="SAM-dependent_MTases_sf"/>
</dbReference>
<dbReference type="PANTHER" id="PTHR34203:SF15">
    <property type="entry name" value="SLL1173 PROTEIN"/>
    <property type="match status" value="1"/>
</dbReference>
<dbReference type="InterPro" id="IPR006342">
    <property type="entry name" value="FkbM_mtfrase"/>
</dbReference>
<dbReference type="SUPFAM" id="SSF53335">
    <property type="entry name" value="S-adenosyl-L-methionine-dependent methyltransferases"/>
    <property type="match status" value="1"/>
</dbReference>
<evidence type="ECO:0000313" key="2">
    <source>
        <dbReference type="EMBL" id="GLL07950.1"/>
    </source>
</evidence>
<evidence type="ECO:0000313" key="3">
    <source>
        <dbReference type="Proteomes" id="UP001143480"/>
    </source>
</evidence>